<keyword evidence="2" id="KW-1185">Reference proteome</keyword>
<reference evidence="1 2" key="2">
    <citation type="journal article" date="2015" name="Antonie Van Leeuwenhoek">
        <title>Thioclava indica sp. nov., isolated from surface seawater of the Indian Ocean.</title>
        <authorList>
            <person name="Liu Y."/>
            <person name="Lai Q."/>
            <person name="Du J."/>
            <person name="Xu H."/>
            <person name="Jiang L."/>
            <person name="Shao Z."/>
        </authorList>
    </citation>
    <scope>NUCLEOTIDE SEQUENCE [LARGE SCALE GENOMIC DNA]</scope>
    <source>
        <strain evidence="1 2">13D2W-2</strain>
    </source>
</reference>
<proteinExistence type="predicted"/>
<sequence length="94" mass="10525">MATIMNGFKIWVELCGLRVEEPIVKNKDFIAINIRGYRFFDDQRSVEPTSDLFDGAIMRVKPKSSCIWNGKIVVEGFACGDGILGEPGHAVHRI</sequence>
<organism evidence="1 2">
    <name type="scientific">Thioclava atlantica</name>
    <dbReference type="NCBI Taxonomy" id="1317124"/>
    <lineage>
        <taxon>Bacteria</taxon>
        <taxon>Pseudomonadati</taxon>
        <taxon>Pseudomonadota</taxon>
        <taxon>Alphaproteobacteria</taxon>
        <taxon>Rhodobacterales</taxon>
        <taxon>Paracoccaceae</taxon>
        <taxon>Thioclava</taxon>
    </lineage>
</organism>
<dbReference type="EMBL" id="AQRC01000011">
    <property type="protein sequence ID" value="KFE34368.1"/>
    <property type="molecule type" value="Genomic_DNA"/>
</dbReference>
<evidence type="ECO:0000313" key="2">
    <source>
        <dbReference type="Proteomes" id="UP000028607"/>
    </source>
</evidence>
<dbReference type="AlphaFoldDB" id="A0A085TUH1"/>
<gene>
    <name evidence="1" type="ORF">DW2_13850</name>
</gene>
<accession>A0A085TUH1</accession>
<reference evidence="2" key="1">
    <citation type="submission" date="2013-04" db="EMBL/GenBank/DDBJ databases">
        <title>Thioclava sp. 13D2W-2 Genome Sequencing.</title>
        <authorList>
            <person name="Lai Q."/>
            <person name="Li G."/>
            <person name="Shao Z."/>
        </authorList>
    </citation>
    <scope>NUCLEOTIDE SEQUENCE [LARGE SCALE GENOMIC DNA]</scope>
    <source>
        <strain evidence="2">13D2W-2</strain>
    </source>
</reference>
<evidence type="ECO:0000313" key="1">
    <source>
        <dbReference type="EMBL" id="KFE34368.1"/>
    </source>
</evidence>
<comment type="caution">
    <text evidence="1">The sequence shown here is derived from an EMBL/GenBank/DDBJ whole genome shotgun (WGS) entry which is preliminary data.</text>
</comment>
<protein>
    <submittedName>
        <fullName evidence="1">Uncharacterized protein</fullName>
    </submittedName>
</protein>
<dbReference type="STRING" id="1317124.DW2_13850"/>
<dbReference type="Proteomes" id="UP000028607">
    <property type="component" value="Unassembled WGS sequence"/>
</dbReference>
<name>A0A085TUH1_9RHOB</name>
<dbReference type="eggNOG" id="ENOG5033WU5">
    <property type="taxonomic scope" value="Bacteria"/>
</dbReference>